<reference evidence="1 2" key="1">
    <citation type="journal article" date="2018" name="Elife">
        <title>Discovery and characterization of a prevalent human gut bacterial enzyme sufficient for the inactivation of a family of plant toxins.</title>
        <authorList>
            <person name="Koppel N."/>
            <person name="Bisanz J.E."/>
            <person name="Pandelia M.E."/>
            <person name="Turnbaugh P.J."/>
            <person name="Balskus E.P."/>
        </authorList>
    </citation>
    <scope>NUCLEOTIDE SEQUENCE [LARGE SCALE GENOMIC DNA]</scope>
    <source>
        <strain evidence="1 2">OB21 GAM 11</strain>
    </source>
</reference>
<sequence length="420" mass="45098">MNVGSIDLIPRTLFHGRGTISCLPMNVYLSHNTALLFWRAWSAAAAIPLCVFHDLGVADASLFPATLFPTSEVLRNEAVLSRDVRTILEDALQSLAGAGAARLADAGSVASPDGSAAPAAAVGGMLPQTTAVASALKEVVRSRGAAPLHIMVAKGHGTRNSSDLIRHRSVAAFPRQAFIKVAPGVFVCSPELVFVQMVSSLTRGGLLAVGYELCGCYPLGEERVGALVRRPLSSPRRLTAFAARAKGLAGVKVARSAAKQVLAKSGSLMETEVSIIAFSLFSQGGLGLRTPLLNEPVALSDRARTATGLSRVVCDWLWPAERVVLEYDGHDAHSSPQQRAHDARKRDALRIDGFDLAVLTSSQFHHVNQCTELLRGVARSAGQRSPALKLEHLPRHLALREQVRKHHRAHFPSRFRRARS</sequence>
<dbReference type="Proteomes" id="UP000253805">
    <property type="component" value="Unassembled WGS sequence"/>
</dbReference>
<evidence type="ECO:0000313" key="1">
    <source>
        <dbReference type="EMBL" id="RDC44369.1"/>
    </source>
</evidence>
<comment type="caution">
    <text evidence="1">The sequence shown here is derived from an EMBL/GenBank/DDBJ whole genome shotgun (WGS) entry which is preliminary data.</text>
</comment>
<evidence type="ECO:0008006" key="3">
    <source>
        <dbReference type="Google" id="ProtNLM"/>
    </source>
</evidence>
<dbReference type="EMBL" id="PPUT01000014">
    <property type="protein sequence ID" value="RDC44369.1"/>
    <property type="molecule type" value="Genomic_DNA"/>
</dbReference>
<proteinExistence type="predicted"/>
<organism evidence="1 2">
    <name type="scientific">Adlercreutzia equolifaciens subsp. celatus</name>
    <dbReference type="NCBI Taxonomy" id="394340"/>
    <lineage>
        <taxon>Bacteria</taxon>
        <taxon>Bacillati</taxon>
        <taxon>Actinomycetota</taxon>
        <taxon>Coriobacteriia</taxon>
        <taxon>Eggerthellales</taxon>
        <taxon>Eggerthellaceae</taxon>
        <taxon>Adlercreutzia</taxon>
    </lineage>
</organism>
<dbReference type="Gene3D" id="3.40.960.10">
    <property type="entry name" value="VSR Endonuclease"/>
    <property type="match status" value="1"/>
</dbReference>
<gene>
    <name evidence="1" type="ORF">C1850_06535</name>
</gene>
<protein>
    <recommendedName>
        <fullName evidence="3">DUF559 domain-containing protein</fullName>
    </recommendedName>
</protein>
<name>A0A369P1B3_9ACTN</name>
<dbReference type="AlphaFoldDB" id="A0A369P1B3"/>
<evidence type="ECO:0000313" key="2">
    <source>
        <dbReference type="Proteomes" id="UP000253805"/>
    </source>
</evidence>
<accession>A0A369P1B3</accession>